<dbReference type="OrthoDB" id="2017782at2759"/>
<gene>
    <name evidence="7" type="ORF">COCSUDRAFT_67012</name>
</gene>
<feature type="region of interest" description="Disordered" evidence="5">
    <location>
        <begin position="472"/>
        <end position="612"/>
    </location>
</feature>
<keyword evidence="2 4" id="KW-0863">Zinc-finger</keyword>
<evidence type="ECO:0000259" key="6">
    <source>
        <dbReference type="PROSITE" id="PS50199"/>
    </source>
</evidence>
<dbReference type="EMBL" id="AGSI01000012">
    <property type="protein sequence ID" value="EIE21695.1"/>
    <property type="molecule type" value="Genomic_DNA"/>
</dbReference>
<dbReference type="PROSITE" id="PS01358">
    <property type="entry name" value="ZF_RANBP2_1"/>
    <property type="match status" value="1"/>
</dbReference>
<organism evidence="7 8">
    <name type="scientific">Coccomyxa subellipsoidea (strain C-169)</name>
    <name type="common">Green microalga</name>
    <dbReference type="NCBI Taxonomy" id="574566"/>
    <lineage>
        <taxon>Eukaryota</taxon>
        <taxon>Viridiplantae</taxon>
        <taxon>Chlorophyta</taxon>
        <taxon>core chlorophytes</taxon>
        <taxon>Trebouxiophyceae</taxon>
        <taxon>Trebouxiophyceae incertae sedis</taxon>
        <taxon>Coccomyxaceae</taxon>
        <taxon>Coccomyxa</taxon>
        <taxon>Coccomyxa subellipsoidea</taxon>
    </lineage>
</organism>
<sequence>MTGGKAAWGGTADAGIKCPFCRQFVEGYFPINDGAGKGNPALVEANRAARAAAVARQPVVVKKQAAVHDVLPPSDWECAKCQNINFSARSKCNKCGQPGPKGAPAIIHGAPSGDVLKCTDKELRDCALEKMHPNFQQAFQEAGTPAQTGLVPGAVGGNADSVIAAMSKRGQDRLHHVIRILAEKGHVKELATAFYGNYTVQDLLDATHKFRQAAAKLRARKTAASQDIERMLGFSDGQDSLGRMARGIAGAMPEGAMHKQGIYVVLKLLEVGDCADILPLASKLFPGGPKLTTDLHSPEAWRGVKIMTGLVDAMSELAHQGGHMSAAAMGLLDSLCGLYLKDEQAVIKLAQHKNYGPMLVDAASAGLPRPKCKQVKSWTNQPSPAFGASLVWKILQRLDDEDENSWVKSIVNELFKCLGSIQSQLKALDMLSDALCLKGVPDHAVASHMQMLHDVLGDARAEEMLKNVERQRGAKVAQQPHNKARSGGVQPGAGGKCPVQFGSLNGHEDYSSVFASPPRNLPAAKAPAAPHPSILGPPFVPPPAQPQPPPPLAPPPAAPIPNGILQSGPLLPIPPPTQMANGTRPPPPQRLMVSPRGQGYKPGPPPGAPAAVPAPLAHLIPHLMMGAPAPPAPAAPRPAAPPPVPAPAPAPSTSMPSAAVNGHHRAQQTGPAPAAGPPPRMPVITPPAEHRNARPAQNGIHPPGATRQAAQAPAAPAARMCVLRLRLT</sequence>
<evidence type="ECO:0000256" key="4">
    <source>
        <dbReference type="PROSITE-ProRule" id="PRU00322"/>
    </source>
</evidence>
<keyword evidence="3" id="KW-0862">Zinc</keyword>
<reference evidence="7 8" key="1">
    <citation type="journal article" date="2012" name="Genome Biol.">
        <title>The genome of the polar eukaryotic microalga coccomyxa subellipsoidea reveals traits of cold adaptation.</title>
        <authorList>
            <person name="Blanc G."/>
            <person name="Agarkova I."/>
            <person name="Grimwood J."/>
            <person name="Kuo A."/>
            <person name="Brueggeman A."/>
            <person name="Dunigan D."/>
            <person name="Gurnon J."/>
            <person name="Ladunga I."/>
            <person name="Lindquist E."/>
            <person name="Lucas S."/>
            <person name="Pangilinan J."/>
            <person name="Proschold T."/>
            <person name="Salamov A."/>
            <person name="Schmutz J."/>
            <person name="Weeks D."/>
            <person name="Yamada T."/>
            <person name="Claverie J.M."/>
            <person name="Grigoriev I."/>
            <person name="Van Etten J."/>
            <person name="Lomsadze A."/>
            <person name="Borodovsky M."/>
        </authorList>
    </citation>
    <scope>NUCLEOTIDE SEQUENCE [LARGE SCALE GENOMIC DNA]</scope>
    <source>
        <strain evidence="7 8">C-169</strain>
    </source>
</reference>
<feature type="compositionally biased region" description="Pro residues" evidence="5">
    <location>
        <begin position="538"/>
        <end position="559"/>
    </location>
</feature>
<dbReference type="Proteomes" id="UP000007264">
    <property type="component" value="Unassembled WGS sequence"/>
</dbReference>
<evidence type="ECO:0000256" key="5">
    <source>
        <dbReference type="SAM" id="MobiDB-lite"/>
    </source>
</evidence>
<dbReference type="PRINTS" id="PR01217">
    <property type="entry name" value="PRICHEXTENSN"/>
</dbReference>
<accession>I0YTH6</accession>
<feature type="compositionally biased region" description="Pro residues" evidence="5">
    <location>
        <begin position="628"/>
        <end position="650"/>
    </location>
</feature>
<dbReference type="Gene3D" id="4.10.1060.10">
    <property type="entry name" value="Zinc finger, RanBP2-type"/>
    <property type="match status" value="1"/>
</dbReference>
<evidence type="ECO:0000256" key="3">
    <source>
        <dbReference type="ARBA" id="ARBA00022833"/>
    </source>
</evidence>
<dbReference type="PROSITE" id="PS50199">
    <property type="entry name" value="ZF_RANBP2_2"/>
    <property type="match status" value="1"/>
</dbReference>
<feature type="compositionally biased region" description="Low complexity" evidence="5">
    <location>
        <begin position="517"/>
        <end position="532"/>
    </location>
</feature>
<evidence type="ECO:0000313" key="8">
    <source>
        <dbReference type="Proteomes" id="UP000007264"/>
    </source>
</evidence>
<feature type="region of interest" description="Disordered" evidence="5">
    <location>
        <begin position="628"/>
        <end position="715"/>
    </location>
</feature>
<feature type="compositionally biased region" description="Pro residues" evidence="5">
    <location>
        <begin position="674"/>
        <end position="685"/>
    </location>
</feature>
<evidence type="ECO:0000313" key="7">
    <source>
        <dbReference type="EMBL" id="EIE21695.1"/>
    </source>
</evidence>
<feature type="domain" description="RanBP2-type" evidence="6">
    <location>
        <begin position="72"/>
        <end position="101"/>
    </location>
</feature>
<proteinExistence type="predicted"/>
<comment type="caution">
    <text evidence="7">The sequence shown here is derived from an EMBL/GenBank/DDBJ whole genome shotgun (WGS) entry which is preliminary data.</text>
</comment>
<dbReference type="SUPFAM" id="SSF90209">
    <property type="entry name" value="Ran binding protein zinc finger-like"/>
    <property type="match status" value="1"/>
</dbReference>
<dbReference type="InterPro" id="IPR001876">
    <property type="entry name" value="Znf_RanBP2"/>
</dbReference>
<dbReference type="KEGG" id="csl:COCSUDRAFT_67012"/>
<name>I0YTH6_COCSC</name>
<dbReference type="AlphaFoldDB" id="I0YTH6"/>
<dbReference type="SMART" id="SM00547">
    <property type="entry name" value="ZnF_RBZ"/>
    <property type="match status" value="1"/>
</dbReference>
<dbReference type="RefSeq" id="XP_005646239.1">
    <property type="nucleotide sequence ID" value="XM_005646182.1"/>
</dbReference>
<dbReference type="GO" id="GO:0008270">
    <property type="term" value="F:zinc ion binding"/>
    <property type="evidence" value="ECO:0007669"/>
    <property type="project" value="UniProtKB-KW"/>
</dbReference>
<evidence type="ECO:0000256" key="1">
    <source>
        <dbReference type="ARBA" id="ARBA00022723"/>
    </source>
</evidence>
<keyword evidence="1" id="KW-0479">Metal-binding</keyword>
<dbReference type="eggNOG" id="ENOG502QQXV">
    <property type="taxonomic scope" value="Eukaryota"/>
</dbReference>
<keyword evidence="8" id="KW-1185">Reference proteome</keyword>
<dbReference type="InterPro" id="IPR036443">
    <property type="entry name" value="Znf_RanBP2_sf"/>
</dbReference>
<dbReference type="GeneID" id="17039679"/>
<protein>
    <recommendedName>
        <fullName evidence="6">RanBP2-type domain-containing protein</fullName>
    </recommendedName>
</protein>
<evidence type="ECO:0000256" key="2">
    <source>
        <dbReference type="ARBA" id="ARBA00022771"/>
    </source>
</evidence>